<evidence type="ECO:0000313" key="5">
    <source>
        <dbReference type="EMBL" id="CAB5012414.1"/>
    </source>
</evidence>
<feature type="region of interest" description="Disordered" evidence="1">
    <location>
        <begin position="25"/>
        <end position="83"/>
    </location>
</feature>
<evidence type="ECO:0000313" key="2">
    <source>
        <dbReference type="EMBL" id="CAB4543642.1"/>
    </source>
</evidence>
<proteinExistence type="predicted"/>
<organism evidence="5">
    <name type="scientific">freshwater metagenome</name>
    <dbReference type="NCBI Taxonomy" id="449393"/>
    <lineage>
        <taxon>unclassified sequences</taxon>
        <taxon>metagenomes</taxon>
        <taxon>ecological metagenomes</taxon>
    </lineage>
</organism>
<dbReference type="AlphaFoldDB" id="A0A6J7QDU0"/>
<accession>A0A6J7QDU0</accession>
<dbReference type="EMBL" id="CAFBOX010000084">
    <property type="protein sequence ID" value="CAB4997619.1"/>
    <property type="molecule type" value="Genomic_DNA"/>
</dbReference>
<dbReference type="EMBL" id="CAFBPH010000087">
    <property type="protein sequence ID" value="CAB5012414.1"/>
    <property type="molecule type" value="Genomic_DNA"/>
</dbReference>
<feature type="compositionally biased region" description="Low complexity" evidence="1">
    <location>
        <begin position="25"/>
        <end position="60"/>
    </location>
</feature>
<sequence length="227" mass="24523">MVTRLKKFLACLIAFTLLTPAAMAATKSPTPKPTAKATATASAKPMVSAKATAKATTTAKATKKAVVKKKPVKKKPRKKVLLSPSPKPEWPLFGFKSDDGEIWAKIPTAKELIGNASNNKNLTRELARLVDGVRVCEKYSCGAVQVASENGCTWWDITAKVSDATKVIYGSIRRTVGASEPRQMVTVLLASQEDITKEHIVTGINITCHHDAPDTKVPFTQYFPTEG</sequence>
<dbReference type="EMBL" id="CAFABD010000086">
    <property type="protein sequence ID" value="CAB4826084.1"/>
    <property type="molecule type" value="Genomic_DNA"/>
</dbReference>
<evidence type="ECO:0000313" key="3">
    <source>
        <dbReference type="EMBL" id="CAB4826084.1"/>
    </source>
</evidence>
<evidence type="ECO:0000313" key="4">
    <source>
        <dbReference type="EMBL" id="CAB4997619.1"/>
    </source>
</evidence>
<reference evidence="5" key="1">
    <citation type="submission" date="2020-05" db="EMBL/GenBank/DDBJ databases">
        <authorList>
            <person name="Chiriac C."/>
            <person name="Salcher M."/>
            <person name="Ghai R."/>
            <person name="Kavagutti S V."/>
        </authorList>
    </citation>
    <scope>NUCLEOTIDE SEQUENCE</scope>
</reference>
<name>A0A6J7QDU0_9ZZZZ</name>
<evidence type="ECO:0000256" key="1">
    <source>
        <dbReference type="SAM" id="MobiDB-lite"/>
    </source>
</evidence>
<protein>
    <submittedName>
        <fullName evidence="5">Unannotated protein</fullName>
    </submittedName>
</protein>
<feature type="compositionally biased region" description="Basic residues" evidence="1">
    <location>
        <begin position="61"/>
        <end position="80"/>
    </location>
</feature>
<gene>
    <name evidence="2" type="ORF">UFOPK1438_00618</name>
    <name evidence="3" type="ORF">UFOPK3166_00642</name>
    <name evidence="4" type="ORF">UFOPK4035_00592</name>
    <name evidence="5" type="ORF">UFOPK4087_00511</name>
</gene>
<dbReference type="EMBL" id="CAEZSM010000066">
    <property type="protein sequence ID" value="CAB4543642.1"/>
    <property type="molecule type" value="Genomic_DNA"/>
</dbReference>